<gene>
    <name evidence="2" type="ORF">SAMN05660657_01484</name>
</gene>
<feature type="compositionally biased region" description="Polar residues" evidence="1">
    <location>
        <begin position="270"/>
        <end position="294"/>
    </location>
</feature>
<feature type="compositionally biased region" description="Basic residues" evidence="1">
    <location>
        <begin position="252"/>
        <end position="269"/>
    </location>
</feature>
<feature type="region of interest" description="Disordered" evidence="1">
    <location>
        <begin position="1"/>
        <end position="491"/>
    </location>
</feature>
<feature type="compositionally biased region" description="Low complexity" evidence="1">
    <location>
        <begin position="217"/>
        <end position="231"/>
    </location>
</feature>
<reference evidence="3" key="1">
    <citation type="submission" date="2016-10" db="EMBL/GenBank/DDBJ databases">
        <authorList>
            <person name="Varghese N."/>
            <person name="Submissions S."/>
        </authorList>
    </citation>
    <scope>NUCLEOTIDE SEQUENCE [LARGE SCALE GENOMIC DNA]</scope>
    <source>
        <strain evidence="3">DSM 46136</strain>
    </source>
</reference>
<feature type="compositionally biased region" description="Pro residues" evidence="1">
    <location>
        <begin position="383"/>
        <end position="392"/>
    </location>
</feature>
<protein>
    <submittedName>
        <fullName evidence="2">Uncharacterized protein</fullName>
    </submittedName>
</protein>
<keyword evidence="3" id="KW-1185">Reference proteome</keyword>
<accession>A0A1I6YYC2</accession>
<sequence length="491" mass="52314">MVGSGLEVSAPPHTVCMPALRQPRPQPDRSPASVASLQDSAQSAPPRQSPQRDRPVHLARKDRADGPQFHHTRAVVSPRPAVWPAGRPPTTGSTHGPDERGAGWRRGRGLASLATQHERRPAAGGVARRGRPFPPACTGRDPGRPGPSRQRCAHRSPTTGVRPSACGGAGWRRGRGLASLATQHERRPAAGSVMNLGADRPARTVEAPWPRSRFIHPAARAPPTGPTALRPNAGPTAVKATRRRGSTSSHGPKTRRRTPWQAPAHRRPASQHQCASTSGHGATSSHPRATSPRRTMTDPRRTATDHPAVRIPLDRDLRSPVRRRTCPPSSLTSSHHRPAHPVPRRQHTRAAQAALPREGEGRGRGRGAKERKPDRVSRFPGLPGAPPGPPLPGRDAATPGEGRGERSEPAPTPGKRATGHPATHGRRPPRWSASGGPHDRTSHLTTAAAPRLRPEMTLGTPDAHQARPRVDLHISPNGGTSGGVVSLQRAV</sequence>
<dbReference type="EMBL" id="FPBA01000004">
    <property type="protein sequence ID" value="SFT55465.1"/>
    <property type="molecule type" value="Genomic_DNA"/>
</dbReference>
<name>A0A1I6YYC2_9ACTN</name>
<feature type="compositionally biased region" description="Basic residues" evidence="1">
    <location>
        <begin position="334"/>
        <end position="348"/>
    </location>
</feature>
<feature type="compositionally biased region" description="Basic and acidic residues" evidence="1">
    <location>
        <begin position="50"/>
        <end position="65"/>
    </location>
</feature>
<feature type="compositionally biased region" description="Basic and acidic residues" evidence="1">
    <location>
        <begin position="357"/>
        <end position="377"/>
    </location>
</feature>
<dbReference type="AlphaFoldDB" id="A0A1I6YYC2"/>
<feature type="compositionally biased region" description="Basic and acidic residues" evidence="1">
    <location>
        <begin position="295"/>
        <end position="319"/>
    </location>
</feature>
<proteinExistence type="predicted"/>
<evidence type="ECO:0000313" key="3">
    <source>
        <dbReference type="Proteomes" id="UP000199546"/>
    </source>
</evidence>
<evidence type="ECO:0000256" key="1">
    <source>
        <dbReference type="SAM" id="MobiDB-lite"/>
    </source>
</evidence>
<dbReference type="Proteomes" id="UP000199546">
    <property type="component" value="Unassembled WGS sequence"/>
</dbReference>
<evidence type="ECO:0000313" key="2">
    <source>
        <dbReference type="EMBL" id="SFT55465.1"/>
    </source>
</evidence>
<feature type="compositionally biased region" description="Polar residues" evidence="1">
    <location>
        <begin position="33"/>
        <end position="46"/>
    </location>
</feature>
<organism evidence="2 3">
    <name type="scientific">Geodermatophilus amargosae</name>
    <dbReference type="NCBI Taxonomy" id="1296565"/>
    <lineage>
        <taxon>Bacteria</taxon>
        <taxon>Bacillati</taxon>
        <taxon>Actinomycetota</taxon>
        <taxon>Actinomycetes</taxon>
        <taxon>Geodermatophilales</taxon>
        <taxon>Geodermatophilaceae</taxon>
        <taxon>Geodermatophilus</taxon>
    </lineage>
</organism>